<comment type="similarity">
    <text evidence="2">Belongs to the SLC41A transporter family.</text>
</comment>
<feature type="transmembrane region" description="Helical" evidence="9">
    <location>
        <begin position="353"/>
        <end position="375"/>
    </location>
</feature>
<dbReference type="FunFam" id="1.10.357.20:FF:000001">
    <property type="entry name" value="Solute carrier family 41 member 2"/>
    <property type="match status" value="1"/>
</dbReference>
<evidence type="ECO:0000256" key="5">
    <source>
        <dbReference type="ARBA" id="ARBA00022842"/>
    </source>
</evidence>
<feature type="domain" description="SLC41A/MgtE integral membrane" evidence="10">
    <location>
        <begin position="85"/>
        <end position="218"/>
    </location>
</feature>
<evidence type="ECO:0000256" key="4">
    <source>
        <dbReference type="ARBA" id="ARBA00022692"/>
    </source>
</evidence>
<dbReference type="SUPFAM" id="SSF161093">
    <property type="entry name" value="MgtE membrane domain-like"/>
    <property type="match status" value="2"/>
</dbReference>
<dbReference type="PANTHER" id="PTHR16228:SF26">
    <property type="entry name" value="SOLUTE CARRIER FAMILY 41 MEMBER 1-LIKE PROTEIN"/>
    <property type="match status" value="1"/>
</dbReference>
<dbReference type="InterPro" id="IPR045349">
    <property type="entry name" value="SLC41A1-3"/>
</dbReference>
<feature type="transmembrane region" description="Helical" evidence="9">
    <location>
        <begin position="200"/>
        <end position="226"/>
    </location>
</feature>
<dbReference type="InterPro" id="IPR006667">
    <property type="entry name" value="SLC41_membr_dom"/>
</dbReference>
<keyword evidence="3" id="KW-0813">Transport</keyword>
<evidence type="ECO:0000256" key="6">
    <source>
        <dbReference type="ARBA" id="ARBA00022989"/>
    </source>
</evidence>
<dbReference type="InterPro" id="IPR036739">
    <property type="entry name" value="SLC41_membr_dom_sf"/>
</dbReference>
<organism evidence="11 12">
    <name type="scientific">Popillia japonica</name>
    <name type="common">Japanese beetle</name>
    <dbReference type="NCBI Taxonomy" id="7064"/>
    <lineage>
        <taxon>Eukaryota</taxon>
        <taxon>Metazoa</taxon>
        <taxon>Ecdysozoa</taxon>
        <taxon>Arthropoda</taxon>
        <taxon>Hexapoda</taxon>
        <taxon>Insecta</taxon>
        <taxon>Pterygota</taxon>
        <taxon>Neoptera</taxon>
        <taxon>Endopterygota</taxon>
        <taxon>Coleoptera</taxon>
        <taxon>Polyphaga</taxon>
        <taxon>Scarabaeiformia</taxon>
        <taxon>Scarabaeidae</taxon>
        <taxon>Rutelinae</taxon>
        <taxon>Popillia</taxon>
    </lineage>
</organism>
<feature type="transmembrane region" description="Helical" evidence="9">
    <location>
        <begin position="232"/>
        <end position="254"/>
    </location>
</feature>
<keyword evidence="5" id="KW-0460">Magnesium</keyword>
<dbReference type="GO" id="GO:0008324">
    <property type="term" value="F:monoatomic cation transmembrane transporter activity"/>
    <property type="evidence" value="ECO:0007669"/>
    <property type="project" value="InterPro"/>
</dbReference>
<comment type="caution">
    <text evidence="11">The sequence shown here is derived from an EMBL/GenBank/DDBJ whole genome shotgun (WGS) entry which is preliminary data.</text>
</comment>
<sequence>MKDLKELEFNNGNVQVESQVKIPPKDDPESVQFSEPMKEDLLSIGLQIFVPFMIAGMGTIGAGLVLGNVEELEVYKEVKALYIMVPALIGLKGNLDMCLASRLSTQANLGNIDSRREFLKMIIGNVFLVQIQAIVASCIVAVFAVSASSIINGTFVFNDSLLLSASSTITATTSCFVLDFVLIAVIFVTRKFRMNPDNMATPIAASIGDVVSLLILSLVASLLYAIHDTHTYVLFIILGIYIIILLPLWILIVTRNKYTKAVLKHGWVPVISALIISGTGGLVLDSAVDNFSGFVVFQPIINGIGGNLVSIQASRLTTMLHQTSIPGVIPPHTKQWVAPWTALFGKLFSAKTAMLLMAISIPGQTIFVLVADVFYNNYQLAVTAIFVLSYLFVFLIQLSLLLYTAHLLVHTMWKFKIDPDNGSIPYLTALGDLSGTCLLFLAFSFLQAIGRDYTPVH</sequence>
<dbReference type="Pfam" id="PF01769">
    <property type="entry name" value="MgtE"/>
    <property type="match status" value="2"/>
</dbReference>
<dbReference type="Gene3D" id="1.10.357.20">
    <property type="entry name" value="SLC41 divalent cation transporters, integral membrane domain"/>
    <property type="match status" value="2"/>
</dbReference>
<keyword evidence="8 9" id="KW-0472">Membrane</keyword>
<feature type="transmembrane region" description="Helical" evidence="9">
    <location>
        <begin position="381"/>
        <end position="403"/>
    </location>
</feature>
<evidence type="ECO:0000313" key="11">
    <source>
        <dbReference type="EMBL" id="KAK9758949.1"/>
    </source>
</evidence>
<evidence type="ECO:0000256" key="7">
    <source>
        <dbReference type="ARBA" id="ARBA00023065"/>
    </source>
</evidence>
<accession>A0AAW1NJS0</accession>
<evidence type="ECO:0000259" key="10">
    <source>
        <dbReference type="Pfam" id="PF01769"/>
    </source>
</evidence>
<evidence type="ECO:0000256" key="8">
    <source>
        <dbReference type="ARBA" id="ARBA00023136"/>
    </source>
</evidence>
<feature type="domain" description="SLC41A/MgtE integral membrane" evidence="10">
    <location>
        <begin position="298"/>
        <end position="441"/>
    </location>
</feature>
<comment type="subcellular location">
    <subcellularLocation>
        <location evidence="1">Membrane</location>
        <topology evidence="1">Multi-pass membrane protein</topology>
    </subcellularLocation>
</comment>
<feature type="transmembrane region" description="Helical" evidence="9">
    <location>
        <begin position="48"/>
        <end position="69"/>
    </location>
</feature>
<keyword evidence="7" id="KW-0406">Ion transport</keyword>
<feature type="transmembrane region" description="Helical" evidence="9">
    <location>
        <begin position="165"/>
        <end position="188"/>
    </location>
</feature>
<evidence type="ECO:0000256" key="3">
    <source>
        <dbReference type="ARBA" id="ARBA00022448"/>
    </source>
</evidence>
<feature type="transmembrane region" description="Helical" evidence="9">
    <location>
        <begin position="122"/>
        <end position="145"/>
    </location>
</feature>
<feature type="transmembrane region" description="Helical" evidence="9">
    <location>
        <begin position="266"/>
        <end position="284"/>
    </location>
</feature>
<keyword evidence="12" id="KW-1185">Reference proteome</keyword>
<evidence type="ECO:0000256" key="2">
    <source>
        <dbReference type="ARBA" id="ARBA00009749"/>
    </source>
</evidence>
<gene>
    <name evidence="11" type="ORF">QE152_g354</name>
</gene>
<dbReference type="EMBL" id="JASPKY010000003">
    <property type="protein sequence ID" value="KAK9758949.1"/>
    <property type="molecule type" value="Genomic_DNA"/>
</dbReference>
<keyword evidence="4 9" id="KW-0812">Transmembrane</keyword>
<dbReference type="GO" id="GO:0005886">
    <property type="term" value="C:plasma membrane"/>
    <property type="evidence" value="ECO:0007669"/>
    <property type="project" value="TreeGrafter"/>
</dbReference>
<evidence type="ECO:0000313" key="12">
    <source>
        <dbReference type="Proteomes" id="UP001458880"/>
    </source>
</evidence>
<dbReference type="PANTHER" id="PTHR16228">
    <property type="entry name" value="DIVALENT CATION TRANSPORTER SOLUTE CARRIER FAMILY 41"/>
    <property type="match status" value="1"/>
</dbReference>
<dbReference type="AlphaFoldDB" id="A0AAW1NJS0"/>
<feature type="transmembrane region" description="Helical" evidence="9">
    <location>
        <begin position="424"/>
        <end position="449"/>
    </location>
</feature>
<dbReference type="Proteomes" id="UP001458880">
    <property type="component" value="Unassembled WGS sequence"/>
</dbReference>
<protein>
    <submittedName>
        <fullName evidence="11">Divalent cation transporter</fullName>
    </submittedName>
</protein>
<evidence type="ECO:0000256" key="1">
    <source>
        <dbReference type="ARBA" id="ARBA00004141"/>
    </source>
</evidence>
<keyword evidence="6 9" id="KW-1133">Transmembrane helix</keyword>
<name>A0AAW1NJS0_POPJA</name>
<evidence type="ECO:0000256" key="9">
    <source>
        <dbReference type="SAM" id="Phobius"/>
    </source>
</evidence>
<reference evidence="11 12" key="1">
    <citation type="journal article" date="2024" name="BMC Genomics">
        <title>De novo assembly and annotation of Popillia japonica's genome with initial clues to its potential as an invasive pest.</title>
        <authorList>
            <person name="Cucini C."/>
            <person name="Boschi S."/>
            <person name="Funari R."/>
            <person name="Cardaioli E."/>
            <person name="Iannotti N."/>
            <person name="Marturano G."/>
            <person name="Paoli F."/>
            <person name="Bruttini M."/>
            <person name="Carapelli A."/>
            <person name="Frati F."/>
            <person name="Nardi F."/>
        </authorList>
    </citation>
    <scope>NUCLEOTIDE SEQUENCE [LARGE SCALE GENOMIC DNA]</scope>
    <source>
        <strain evidence="11">DMR45628</strain>
    </source>
</reference>
<proteinExistence type="inferred from homology"/>